<keyword evidence="2" id="KW-0969">Cilium</keyword>
<evidence type="ECO:0000313" key="2">
    <source>
        <dbReference type="EMBL" id="XBX82517.1"/>
    </source>
</evidence>
<sequence>MIQRVTSTTMMQASMRNLQSATAQLARAQERASGFQAITRPSDDPAATAAAIGVRGAQRANAQYARNIQDGNGWLSTIDSALDSTTKLLQRARDLTLQGANDGAMSPTQKEAIAAEIESIRDLLLAQSNTSYLGRSVFAGTSDAGHAFAADYSFTGGLGSVERRIDDGTTVRVDVDGSEVFGTGAASAFATLDRIAADLRGGGDVRANLAALDGHREAVLRVHAGVGARHGTVLAAVDRNLGDKIGLEAARSSLEDLDVAEVAIELSMREVGHQAALAATARAVRPTLMDYLA</sequence>
<dbReference type="Gene3D" id="1.20.1330.10">
    <property type="entry name" value="f41 fragment of flagellin, N-terminal domain"/>
    <property type="match status" value="1"/>
</dbReference>
<keyword evidence="2" id="KW-0966">Cell projection</keyword>
<name>A0AAU7W7R0_9MICO</name>
<dbReference type="NCBIfam" id="TIGR02550">
    <property type="entry name" value="flagell_flgL"/>
    <property type="match status" value="1"/>
</dbReference>
<dbReference type="RefSeq" id="WP_350348534.1">
    <property type="nucleotide sequence ID" value="NZ_CP158374.1"/>
</dbReference>
<protein>
    <submittedName>
        <fullName evidence="2">Flagellar hook-associated protein FlgL</fullName>
    </submittedName>
</protein>
<organism evidence="2">
    <name type="scientific">Agromyces sp. G08B096</name>
    <dbReference type="NCBI Taxonomy" id="3156399"/>
    <lineage>
        <taxon>Bacteria</taxon>
        <taxon>Bacillati</taxon>
        <taxon>Actinomycetota</taxon>
        <taxon>Actinomycetes</taxon>
        <taxon>Micrococcales</taxon>
        <taxon>Microbacteriaceae</taxon>
        <taxon>Agromyces</taxon>
    </lineage>
</organism>
<dbReference type="EMBL" id="CP158374">
    <property type="protein sequence ID" value="XBX82517.1"/>
    <property type="molecule type" value="Genomic_DNA"/>
</dbReference>
<dbReference type="GO" id="GO:0071973">
    <property type="term" value="P:bacterial-type flagellum-dependent cell motility"/>
    <property type="evidence" value="ECO:0007669"/>
    <property type="project" value="InterPro"/>
</dbReference>
<dbReference type="GO" id="GO:0005198">
    <property type="term" value="F:structural molecule activity"/>
    <property type="evidence" value="ECO:0007669"/>
    <property type="project" value="InterPro"/>
</dbReference>
<gene>
    <name evidence="2" type="primary">flgL</name>
    <name evidence="2" type="ORF">ABIQ69_01000</name>
</gene>
<dbReference type="SUPFAM" id="SSF64518">
    <property type="entry name" value="Phase 1 flagellin"/>
    <property type="match status" value="1"/>
</dbReference>
<keyword evidence="2" id="KW-0282">Flagellum</keyword>
<accession>A0AAU7W7R0</accession>
<dbReference type="AlphaFoldDB" id="A0AAU7W7R0"/>
<dbReference type="InterPro" id="IPR001492">
    <property type="entry name" value="Flagellin"/>
</dbReference>
<dbReference type="InterPro" id="IPR013384">
    <property type="entry name" value="Flagell_FlgL"/>
</dbReference>
<dbReference type="PANTHER" id="PTHR42792">
    <property type="entry name" value="FLAGELLIN"/>
    <property type="match status" value="1"/>
</dbReference>
<evidence type="ECO:0000259" key="1">
    <source>
        <dbReference type="Pfam" id="PF00669"/>
    </source>
</evidence>
<proteinExistence type="predicted"/>
<dbReference type="Pfam" id="PF00669">
    <property type="entry name" value="Flagellin_N"/>
    <property type="match status" value="1"/>
</dbReference>
<dbReference type="PANTHER" id="PTHR42792:SF1">
    <property type="entry name" value="FLAGELLAR HOOK-ASSOCIATED PROTEIN 3"/>
    <property type="match status" value="1"/>
</dbReference>
<reference evidence="2" key="1">
    <citation type="submission" date="2024-05" db="EMBL/GenBank/DDBJ databases">
        <authorList>
            <person name="Yu L."/>
        </authorList>
    </citation>
    <scope>NUCLEOTIDE SEQUENCE</scope>
    <source>
        <strain evidence="2">G08B096</strain>
    </source>
</reference>
<dbReference type="InterPro" id="IPR001029">
    <property type="entry name" value="Flagellin_N"/>
</dbReference>
<dbReference type="GO" id="GO:0009424">
    <property type="term" value="C:bacterial-type flagellum hook"/>
    <property type="evidence" value="ECO:0007669"/>
    <property type="project" value="InterPro"/>
</dbReference>
<feature type="domain" description="Flagellin N-terminal" evidence="1">
    <location>
        <begin position="8"/>
        <end position="142"/>
    </location>
</feature>